<dbReference type="Proteomes" id="UP000198362">
    <property type="component" value="Unassembled WGS sequence"/>
</dbReference>
<keyword evidence="2" id="KW-1185">Reference proteome</keyword>
<dbReference type="OrthoDB" id="4774211at2"/>
<organism evidence="1 2">
    <name type="scientific">Asanoa hainanensis</name>
    <dbReference type="NCBI Taxonomy" id="560556"/>
    <lineage>
        <taxon>Bacteria</taxon>
        <taxon>Bacillati</taxon>
        <taxon>Actinomycetota</taxon>
        <taxon>Actinomycetes</taxon>
        <taxon>Micromonosporales</taxon>
        <taxon>Micromonosporaceae</taxon>
        <taxon>Asanoa</taxon>
    </lineage>
</organism>
<evidence type="ECO:0000313" key="1">
    <source>
        <dbReference type="EMBL" id="SNT52364.1"/>
    </source>
</evidence>
<proteinExistence type="predicted"/>
<dbReference type="AlphaFoldDB" id="A0A239ND73"/>
<dbReference type="RefSeq" id="WP_089251302.1">
    <property type="nucleotide sequence ID" value="NZ_FZPH01000008.1"/>
</dbReference>
<reference evidence="1 2" key="1">
    <citation type="submission" date="2017-06" db="EMBL/GenBank/DDBJ databases">
        <authorList>
            <person name="Kim H.J."/>
            <person name="Triplett B.A."/>
        </authorList>
    </citation>
    <scope>NUCLEOTIDE SEQUENCE [LARGE SCALE GENOMIC DNA]</scope>
    <source>
        <strain evidence="1 2">CGMCC 4.5593</strain>
    </source>
</reference>
<gene>
    <name evidence="1" type="ORF">SAMN05421812_108124</name>
</gene>
<sequence>MLIDCSSCAVRGAACRGCFVNALLDAPAEIEGLDADELRAIEVFARAGFEVEVVSAQPAALRMVRPRSRSGFRVA</sequence>
<name>A0A239ND73_9ACTN</name>
<accession>A0A239ND73</accession>
<protein>
    <submittedName>
        <fullName evidence="1">Uncharacterized protein</fullName>
    </submittedName>
</protein>
<dbReference type="EMBL" id="FZPH01000008">
    <property type="protein sequence ID" value="SNT52364.1"/>
    <property type="molecule type" value="Genomic_DNA"/>
</dbReference>
<evidence type="ECO:0000313" key="2">
    <source>
        <dbReference type="Proteomes" id="UP000198362"/>
    </source>
</evidence>